<evidence type="ECO:0008006" key="3">
    <source>
        <dbReference type="Google" id="ProtNLM"/>
    </source>
</evidence>
<sequence>MRILFFYKSIGVFINTLDRSAATKVLRTINLLERFGSQLKMPHSKKIDRDLFELRIRGQQEIRLLYTFYKDGAILLHGFIKKTEKMPLRELLTARHKLTLLDVT</sequence>
<dbReference type="AlphaFoldDB" id="A0A1F6MBS0"/>
<organism evidence="1 2">
    <name type="scientific">Candidatus Magasanikbacteria bacterium RIFCSPHIGHO2_02_FULL_45_10</name>
    <dbReference type="NCBI Taxonomy" id="1798679"/>
    <lineage>
        <taxon>Bacteria</taxon>
        <taxon>Candidatus Magasanikiibacteriota</taxon>
    </lineage>
</organism>
<dbReference type="InterPro" id="IPR009241">
    <property type="entry name" value="HigB-like"/>
</dbReference>
<dbReference type="Proteomes" id="UP000176413">
    <property type="component" value="Unassembled WGS sequence"/>
</dbReference>
<protein>
    <recommendedName>
        <fullName evidence="3">Addiction module toxin RelE</fullName>
    </recommendedName>
</protein>
<dbReference type="Pfam" id="PF05973">
    <property type="entry name" value="Gp49"/>
    <property type="match status" value="1"/>
</dbReference>
<name>A0A1F6MBS0_9BACT</name>
<accession>A0A1F6MBS0</accession>
<gene>
    <name evidence="1" type="ORF">A3D53_03710</name>
</gene>
<comment type="caution">
    <text evidence="1">The sequence shown here is derived from an EMBL/GenBank/DDBJ whole genome shotgun (WGS) entry which is preliminary data.</text>
</comment>
<evidence type="ECO:0000313" key="2">
    <source>
        <dbReference type="Proteomes" id="UP000176413"/>
    </source>
</evidence>
<proteinExistence type="predicted"/>
<reference evidence="1 2" key="1">
    <citation type="journal article" date="2016" name="Nat. Commun.">
        <title>Thousands of microbial genomes shed light on interconnected biogeochemical processes in an aquifer system.</title>
        <authorList>
            <person name="Anantharaman K."/>
            <person name="Brown C.T."/>
            <person name="Hug L.A."/>
            <person name="Sharon I."/>
            <person name="Castelle C.J."/>
            <person name="Probst A.J."/>
            <person name="Thomas B.C."/>
            <person name="Singh A."/>
            <person name="Wilkins M.J."/>
            <person name="Karaoz U."/>
            <person name="Brodie E.L."/>
            <person name="Williams K.H."/>
            <person name="Hubbard S.S."/>
            <person name="Banfield J.F."/>
        </authorList>
    </citation>
    <scope>NUCLEOTIDE SEQUENCE [LARGE SCALE GENOMIC DNA]</scope>
</reference>
<evidence type="ECO:0000313" key="1">
    <source>
        <dbReference type="EMBL" id="OGH69107.1"/>
    </source>
</evidence>
<dbReference type="EMBL" id="MFQA01000016">
    <property type="protein sequence ID" value="OGH69107.1"/>
    <property type="molecule type" value="Genomic_DNA"/>
</dbReference>